<sequence>MYLNVPDFRPRSRISRSGCRRFYEGQIDNSSLSLRGQRSRVLVSESSSLYNNHVMLSERPRGLTIT</sequence>
<keyword evidence="2" id="KW-1185">Reference proteome</keyword>
<evidence type="ECO:0000313" key="2">
    <source>
        <dbReference type="Proteomes" id="UP000037696"/>
    </source>
</evidence>
<reference evidence="1 2" key="1">
    <citation type="submission" date="2015-08" db="EMBL/GenBank/DDBJ databases">
        <title>Genome sequencing of Penicillium nordicum.</title>
        <authorList>
            <person name="Nguyen H.D."/>
            <person name="Seifert K.A."/>
        </authorList>
    </citation>
    <scope>NUCLEOTIDE SEQUENCE [LARGE SCALE GENOMIC DNA]</scope>
    <source>
        <strain evidence="1 2">DAOMC 185683</strain>
    </source>
</reference>
<accession>A0A0M8NZD7</accession>
<evidence type="ECO:0000313" key="1">
    <source>
        <dbReference type="EMBL" id="KOS41988.1"/>
    </source>
</evidence>
<comment type="caution">
    <text evidence="1">The sequence shown here is derived from an EMBL/GenBank/DDBJ whole genome shotgun (WGS) entry which is preliminary data.</text>
</comment>
<proteinExistence type="predicted"/>
<gene>
    <name evidence="1" type="ORF">ACN38_g7141</name>
</gene>
<dbReference type="EMBL" id="LHQQ01000117">
    <property type="protein sequence ID" value="KOS41988.1"/>
    <property type="molecule type" value="Genomic_DNA"/>
</dbReference>
<organism evidence="1 2">
    <name type="scientific">Penicillium nordicum</name>
    <dbReference type="NCBI Taxonomy" id="229535"/>
    <lineage>
        <taxon>Eukaryota</taxon>
        <taxon>Fungi</taxon>
        <taxon>Dikarya</taxon>
        <taxon>Ascomycota</taxon>
        <taxon>Pezizomycotina</taxon>
        <taxon>Eurotiomycetes</taxon>
        <taxon>Eurotiomycetidae</taxon>
        <taxon>Eurotiales</taxon>
        <taxon>Aspergillaceae</taxon>
        <taxon>Penicillium</taxon>
    </lineage>
</organism>
<dbReference type="AlphaFoldDB" id="A0A0M8NZD7"/>
<name>A0A0M8NZD7_9EURO</name>
<dbReference type="Proteomes" id="UP000037696">
    <property type="component" value="Unassembled WGS sequence"/>
</dbReference>
<protein>
    <submittedName>
        <fullName evidence="1">Uncharacterized protein</fullName>
    </submittedName>
</protein>